<dbReference type="AlphaFoldDB" id="A0A832TCB8"/>
<proteinExistence type="predicted"/>
<dbReference type="EMBL" id="DUJO01000019">
    <property type="protein sequence ID" value="HII73502.1"/>
    <property type="molecule type" value="Genomic_DNA"/>
</dbReference>
<dbReference type="Proteomes" id="UP000646844">
    <property type="component" value="Unassembled WGS sequence"/>
</dbReference>
<dbReference type="OMA" id="MIQYINI"/>
<dbReference type="RefSeq" id="WP_010979655.1">
    <property type="nucleotide sequence ID" value="NZ_BAABQO010000006.1"/>
</dbReference>
<gene>
    <name evidence="1" type="ORF">HA332_03765</name>
</gene>
<evidence type="ECO:0000313" key="2">
    <source>
        <dbReference type="Proteomes" id="UP000646844"/>
    </source>
</evidence>
<dbReference type="GeneID" id="1459641"/>
<reference evidence="1" key="1">
    <citation type="journal article" date="2020" name="bioRxiv">
        <title>A rank-normalized archaeal taxonomy based on genome phylogeny resolves widespread incomplete and uneven classifications.</title>
        <authorList>
            <person name="Rinke C."/>
            <person name="Chuvochina M."/>
            <person name="Mussig A.J."/>
            <person name="Chaumeil P.-A."/>
            <person name="Waite D.W."/>
            <person name="Whitman W.B."/>
            <person name="Parks D.H."/>
            <person name="Hugenholtz P."/>
        </authorList>
    </citation>
    <scope>NUCLEOTIDE SEQUENCE</scope>
    <source>
        <strain evidence="1">UBA8838</strain>
    </source>
</reference>
<name>A0A832TCB8_9CREN</name>
<organism evidence="1 2">
    <name type="scientific">Sulfurisphaera tokodaii</name>
    <dbReference type="NCBI Taxonomy" id="111955"/>
    <lineage>
        <taxon>Archaea</taxon>
        <taxon>Thermoproteota</taxon>
        <taxon>Thermoprotei</taxon>
        <taxon>Sulfolobales</taxon>
        <taxon>Sulfolobaceae</taxon>
        <taxon>Sulfurisphaera</taxon>
    </lineage>
</organism>
<comment type="caution">
    <text evidence="1">The sequence shown here is derived from an EMBL/GenBank/DDBJ whole genome shotgun (WGS) entry which is preliminary data.</text>
</comment>
<evidence type="ECO:0000313" key="1">
    <source>
        <dbReference type="EMBL" id="HII73502.1"/>
    </source>
</evidence>
<sequence length="267" mass="29549">MRKLLRIIILLALILPMIFLVSKETNGYSASTSTQNLRLVISTQWAYTTANGNQTSTADQVSVYFANGTTTVNGITILPVFVVNQGQVVASGCWYENDGGLGDSNGPTMIQYINITNSPPNTYIYNVSPINCWQYGLYATQTQQASFSLTITVTPIAGYSVSGTVTAGVSETFYVYRVEGETYRPPAANPNYVEEWKWAINDPNANPYAQAEWTWPTVTLIYTPTSNGLYPEYQLNFTVFTLGHFWDDCFPWSISQVGAGWTIVISP</sequence>
<protein>
    <submittedName>
        <fullName evidence="1">Uncharacterized protein</fullName>
    </submittedName>
</protein>
<accession>A0A832TCB8</accession>